<protein>
    <recommendedName>
        <fullName evidence="6">Large ribosomal subunit protein mL50</fullName>
    </recommendedName>
</protein>
<reference evidence="8 9" key="1">
    <citation type="submission" date="2016-12" db="EMBL/GenBank/DDBJ databases">
        <title>The genomes of Aspergillus section Nigri reveals drivers in fungal speciation.</title>
        <authorList>
            <consortium name="DOE Joint Genome Institute"/>
            <person name="Vesth T.C."/>
            <person name="Nybo J."/>
            <person name="Theobald S."/>
            <person name="Brandl J."/>
            <person name="Frisvad J.C."/>
            <person name="Nielsen K.F."/>
            <person name="Lyhne E.K."/>
            <person name="Kogle M.E."/>
            <person name="Kuo A."/>
            <person name="Riley R."/>
            <person name="Clum A."/>
            <person name="Nolan M."/>
            <person name="Lipzen A."/>
            <person name="Salamov A."/>
            <person name="Henrissat B."/>
            <person name="Wiebenga A."/>
            <person name="De Vries R.P."/>
            <person name="Grigoriev I.V."/>
            <person name="Mortensen U.H."/>
            <person name="Andersen M.R."/>
            <person name="Baker S.E."/>
        </authorList>
    </citation>
    <scope>NUCLEOTIDE SEQUENCE [LARGE SCALE GENOMIC DNA]</scope>
    <source>
        <strain evidence="8 9">IBT 23096</strain>
    </source>
</reference>
<organism evidence="8 9">
    <name type="scientific">Aspergillus steynii IBT 23096</name>
    <dbReference type="NCBI Taxonomy" id="1392250"/>
    <lineage>
        <taxon>Eukaryota</taxon>
        <taxon>Fungi</taxon>
        <taxon>Dikarya</taxon>
        <taxon>Ascomycota</taxon>
        <taxon>Pezizomycotina</taxon>
        <taxon>Eurotiomycetes</taxon>
        <taxon>Eurotiomycetidae</taxon>
        <taxon>Eurotiales</taxon>
        <taxon>Aspergillaceae</taxon>
        <taxon>Aspergillus</taxon>
        <taxon>Aspergillus subgen. Circumdati</taxon>
    </lineage>
</organism>
<dbReference type="GO" id="GO:0005739">
    <property type="term" value="C:mitochondrion"/>
    <property type="evidence" value="ECO:0007669"/>
    <property type="project" value="UniProtKB-SubCell"/>
</dbReference>
<dbReference type="InterPro" id="IPR018305">
    <property type="entry name" value="Ribosomal_m50"/>
</dbReference>
<evidence type="ECO:0000256" key="2">
    <source>
        <dbReference type="ARBA" id="ARBA00008860"/>
    </source>
</evidence>
<accession>A0A2I2GN13</accession>
<evidence type="ECO:0000313" key="9">
    <source>
        <dbReference type="Proteomes" id="UP000234275"/>
    </source>
</evidence>
<dbReference type="AlphaFoldDB" id="A0A2I2GN13"/>
<keyword evidence="9" id="KW-1185">Reference proteome</keyword>
<dbReference type="STRING" id="1392250.A0A2I2GN13"/>
<sequence length="391" mass="43644">MRASLRLLNLEVSSLQGSRTRYVCSVCRHEALPRPLIARQFLRNASSDNAPLTERVRRKLWGTENPPGLKDPYGGEGVLERKFKKTQAEGQDETVAETTQVSEAEYEAAEDAAVGDAYEPAATWEGIPHIGHLGRWTDLPPSEADSYDSFMLKKKLTKKHHLHLAAHQAAVEICLLHSLNKPLTSACKVLDHDKSVYDLIRKCEIEPKEAGELKEALVYPDQETQNALEYIFEQIGGQTEAAAVGQESLEADETTTAPEVDEGVSQGSGLRTPDSPFFDFGHLRQKGFLGLPLNDPMTKFAFLKRFSQLSGHYFPDPAVHSISSIKQALQHIQTALNPKPKKLAEHLASSNRLQNLPNVKVFAKRQKRSDRDEELGRKKVIAQELRERGLI</sequence>
<keyword evidence="5" id="KW-0687">Ribonucleoprotein</keyword>
<dbReference type="Pfam" id="PF10501">
    <property type="entry name" value="Ribosomal_L50"/>
    <property type="match status" value="1"/>
</dbReference>
<evidence type="ECO:0000313" key="8">
    <source>
        <dbReference type="EMBL" id="PLB54264.1"/>
    </source>
</evidence>
<dbReference type="EMBL" id="MSFO01000001">
    <property type="protein sequence ID" value="PLB54264.1"/>
    <property type="molecule type" value="Genomic_DNA"/>
</dbReference>
<name>A0A2I2GN13_9EURO</name>
<dbReference type="VEuPathDB" id="FungiDB:P170DRAFT_431892"/>
<comment type="similarity">
    <text evidence="2">Belongs to the mitochondrion-specific ribosomal protein mL50 family.</text>
</comment>
<evidence type="ECO:0000256" key="5">
    <source>
        <dbReference type="ARBA" id="ARBA00023274"/>
    </source>
</evidence>
<dbReference type="RefSeq" id="XP_024709566.1">
    <property type="nucleotide sequence ID" value="XM_024848141.1"/>
</dbReference>
<dbReference type="Proteomes" id="UP000234275">
    <property type="component" value="Unassembled WGS sequence"/>
</dbReference>
<dbReference type="OrthoDB" id="6220758at2759"/>
<evidence type="ECO:0000256" key="1">
    <source>
        <dbReference type="ARBA" id="ARBA00004173"/>
    </source>
</evidence>
<comment type="subcellular location">
    <subcellularLocation>
        <location evidence="1">Mitochondrion</location>
    </subcellularLocation>
</comment>
<proteinExistence type="inferred from homology"/>
<dbReference type="GO" id="GO:0005840">
    <property type="term" value="C:ribosome"/>
    <property type="evidence" value="ECO:0007669"/>
    <property type="project" value="UniProtKB-KW"/>
</dbReference>
<dbReference type="GO" id="GO:1990904">
    <property type="term" value="C:ribonucleoprotein complex"/>
    <property type="evidence" value="ECO:0007669"/>
    <property type="project" value="UniProtKB-KW"/>
</dbReference>
<evidence type="ECO:0000256" key="3">
    <source>
        <dbReference type="ARBA" id="ARBA00022980"/>
    </source>
</evidence>
<keyword evidence="3" id="KW-0689">Ribosomal protein</keyword>
<dbReference type="GeneID" id="36555840"/>
<evidence type="ECO:0000256" key="6">
    <source>
        <dbReference type="ARBA" id="ARBA00035183"/>
    </source>
</evidence>
<feature type="region of interest" description="Disordered" evidence="7">
    <location>
        <begin position="245"/>
        <end position="268"/>
    </location>
</feature>
<gene>
    <name evidence="8" type="ORF">P170DRAFT_431892</name>
</gene>
<comment type="caution">
    <text evidence="8">The sequence shown here is derived from an EMBL/GenBank/DDBJ whole genome shotgun (WGS) entry which is preliminary data.</text>
</comment>
<keyword evidence="4" id="KW-0496">Mitochondrion</keyword>
<evidence type="ECO:0000256" key="7">
    <source>
        <dbReference type="SAM" id="MobiDB-lite"/>
    </source>
</evidence>
<evidence type="ECO:0000256" key="4">
    <source>
        <dbReference type="ARBA" id="ARBA00023128"/>
    </source>
</evidence>